<dbReference type="PROSITE" id="PS51634">
    <property type="entry name" value="CRC"/>
    <property type="match status" value="1"/>
</dbReference>
<name>A0A9Q0YKP8_HOLLE</name>
<dbReference type="PANTHER" id="PTHR12446:SF34">
    <property type="entry name" value="PROTEIN LIN-54 HOMOLOG"/>
    <property type="match status" value="1"/>
</dbReference>
<evidence type="ECO:0000313" key="6">
    <source>
        <dbReference type="EMBL" id="KAJ8022364.1"/>
    </source>
</evidence>
<evidence type="ECO:0000259" key="5">
    <source>
        <dbReference type="PROSITE" id="PS51634"/>
    </source>
</evidence>
<evidence type="ECO:0000256" key="2">
    <source>
        <dbReference type="ARBA" id="ARBA00007267"/>
    </source>
</evidence>
<evidence type="ECO:0000313" key="7">
    <source>
        <dbReference type="Proteomes" id="UP001152320"/>
    </source>
</evidence>
<evidence type="ECO:0000256" key="1">
    <source>
        <dbReference type="ARBA" id="ARBA00004123"/>
    </source>
</evidence>
<dbReference type="AlphaFoldDB" id="A0A9Q0YKP8"/>
<keyword evidence="3" id="KW-0539">Nucleus</keyword>
<dbReference type="PANTHER" id="PTHR12446">
    <property type="entry name" value="TESMIN/TSO1-RELATED"/>
    <property type="match status" value="1"/>
</dbReference>
<dbReference type="GO" id="GO:0006355">
    <property type="term" value="P:regulation of DNA-templated transcription"/>
    <property type="evidence" value="ECO:0007669"/>
    <property type="project" value="TreeGrafter"/>
</dbReference>
<sequence length="689" mass="72826">METTESNNDRQIPPPTSPEPQLVNVNSLPGESISQNGVQQILLNNPTVATSQPMVKSDVVSTQAQHVNTPNEQQIITVSDNALNHAGPVVQAVKRPLSSTGIQQGPVISKVIIRNTNSTQPVPPGLVGTSTATKLTPTLVQTADGKQFLTDGNGRQLVSATGSPLKFVTVSQGTTGQKNVILTTAPTSPIKPIAPLSKVPIAPISPDKKSDTPAQYQRVSNVKRRKIAELIQLNSGNSNQGKIALPSGIVKIVSVPSSSVAATGGGVSGTSVSSTIPVHVQTISPSKQILKPAASTTTIHPIQLSTAGGKMPLMRIVSVTTGTTTATSATKMVTTIAGAKPIAPSLSTVVSGTTAKIAIAPSNSGKITTQPRFIMPANTPTFKIINASGVKPLAGLPPGTTLLAPQGSNILQGLTVIPSNYVTAPQLVTTQQDQMPQLPQENDTNTNGVKAPLKANGVLPDGTAGRPRKPCNCTKSQCLKLYCDCFANGEFCHECNCCNCLNNQEHEEDRKRAIKSCLERNPQAFHPKIGKGAAGQSQRRHNKGCNCKRSGCLKNYCECYEAKIPCSSICKCVGCKNFEESPDRKSLMHLADAAEVRHQQQAAAKDKLSSQIQEFPERPPEFGESGERLPFSFITSEVAEATCDCMMAQAEEAVRLAVSPSIAERMVLEEFGRCLKHVISSASRSKGPS</sequence>
<dbReference type="OrthoDB" id="6283463at2759"/>
<comment type="similarity">
    <text evidence="2">Belongs to the lin-54 family.</text>
</comment>
<dbReference type="Proteomes" id="UP001152320">
    <property type="component" value="Chromosome 20"/>
</dbReference>
<comment type="subcellular location">
    <subcellularLocation>
        <location evidence="1">Nucleus</location>
    </subcellularLocation>
</comment>
<comment type="caution">
    <text evidence="6">The sequence shown here is derived from an EMBL/GenBank/DDBJ whole genome shotgun (WGS) entry which is preliminary data.</text>
</comment>
<dbReference type="GO" id="GO:0005634">
    <property type="term" value="C:nucleus"/>
    <property type="evidence" value="ECO:0007669"/>
    <property type="project" value="UniProtKB-SubCell"/>
</dbReference>
<feature type="compositionally biased region" description="Polar residues" evidence="4">
    <location>
        <begin position="1"/>
        <end position="10"/>
    </location>
</feature>
<organism evidence="6 7">
    <name type="scientific">Holothuria leucospilota</name>
    <name type="common">Black long sea cucumber</name>
    <name type="synonym">Mertensiothuria leucospilota</name>
    <dbReference type="NCBI Taxonomy" id="206669"/>
    <lineage>
        <taxon>Eukaryota</taxon>
        <taxon>Metazoa</taxon>
        <taxon>Echinodermata</taxon>
        <taxon>Eleutherozoa</taxon>
        <taxon>Echinozoa</taxon>
        <taxon>Holothuroidea</taxon>
        <taxon>Aspidochirotacea</taxon>
        <taxon>Aspidochirotida</taxon>
        <taxon>Holothuriidae</taxon>
        <taxon>Holothuria</taxon>
    </lineage>
</organism>
<feature type="compositionally biased region" description="Polar residues" evidence="4">
    <location>
        <begin position="437"/>
        <end position="448"/>
    </location>
</feature>
<dbReference type="Pfam" id="PF03638">
    <property type="entry name" value="TCR"/>
    <property type="match status" value="2"/>
</dbReference>
<accession>A0A9Q0YKP8</accession>
<feature type="region of interest" description="Disordered" evidence="4">
    <location>
        <begin position="437"/>
        <end position="459"/>
    </location>
</feature>
<reference evidence="6" key="1">
    <citation type="submission" date="2021-10" db="EMBL/GenBank/DDBJ databases">
        <title>Tropical sea cucumber genome reveals ecological adaptation and Cuvierian tubules defense mechanism.</title>
        <authorList>
            <person name="Chen T."/>
        </authorList>
    </citation>
    <scope>NUCLEOTIDE SEQUENCE</scope>
    <source>
        <strain evidence="6">Nanhai2018</strain>
        <tissue evidence="6">Muscle</tissue>
    </source>
</reference>
<gene>
    <name evidence="6" type="ORF">HOLleu_37240</name>
</gene>
<proteinExistence type="inferred from homology"/>
<keyword evidence="7" id="KW-1185">Reference proteome</keyword>
<dbReference type="InterPro" id="IPR028307">
    <property type="entry name" value="Lin-54_fam"/>
</dbReference>
<feature type="domain" description="CRC" evidence="5">
    <location>
        <begin position="467"/>
        <end position="580"/>
    </location>
</feature>
<evidence type="ECO:0000256" key="4">
    <source>
        <dbReference type="SAM" id="MobiDB-lite"/>
    </source>
</evidence>
<dbReference type="EMBL" id="JAIZAY010000020">
    <property type="protein sequence ID" value="KAJ8022364.1"/>
    <property type="molecule type" value="Genomic_DNA"/>
</dbReference>
<dbReference type="InterPro" id="IPR033467">
    <property type="entry name" value="Tesmin/TSO1-like_CXC"/>
</dbReference>
<dbReference type="InterPro" id="IPR005172">
    <property type="entry name" value="CRC"/>
</dbReference>
<feature type="region of interest" description="Disordered" evidence="4">
    <location>
        <begin position="1"/>
        <end position="21"/>
    </location>
</feature>
<protein>
    <submittedName>
        <fullName evidence="6">Protein lin-54-like</fullName>
    </submittedName>
</protein>
<evidence type="ECO:0000256" key="3">
    <source>
        <dbReference type="ARBA" id="ARBA00023242"/>
    </source>
</evidence>
<dbReference type="SMART" id="SM01114">
    <property type="entry name" value="CXC"/>
    <property type="match status" value="2"/>
</dbReference>